<feature type="region of interest" description="Disordered" evidence="6">
    <location>
        <begin position="1"/>
        <end position="26"/>
    </location>
</feature>
<dbReference type="GO" id="GO:0016020">
    <property type="term" value="C:membrane"/>
    <property type="evidence" value="ECO:0007669"/>
    <property type="project" value="UniProtKB-SubCell"/>
</dbReference>
<dbReference type="InterPro" id="IPR020980">
    <property type="entry name" value="Membrane_HflK_N"/>
</dbReference>
<evidence type="ECO:0000256" key="3">
    <source>
        <dbReference type="ARBA" id="ARBA00022692"/>
    </source>
</evidence>
<feature type="non-terminal residue" evidence="9">
    <location>
        <position position="258"/>
    </location>
</feature>
<evidence type="ECO:0000256" key="1">
    <source>
        <dbReference type="ARBA" id="ARBA00004370"/>
    </source>
</evidence>
<dbReference type="AlphaFoldDB" id="A0A3B0XY92"/>
<sequence>MAWNEPGGGNNKDPWGGRNNQSPPDLDEIVKKMQDKLSGLFGGGGRRAGGSGGGSASGKGFAGGLGLIAGIAFIVWLFSGIYIVDAGTRGVVMRFGAYTETTMPGPHWHFPYPIEQVENVNVEQRRFVEIGYRSGTGGQAGLTVEREALMLTKDENIVNVKLAVQYQISDPVKYLFDVRQPEAVLKQVAESAVREVIGKSQMDFVLKEGRADVVSRVKKSMQSTLDRYEIGILVSDVNLQDAQPPEEVQAAFSDAIKA</sequence>
<keyword evidence="4 7" id="KW-1133">Transmembrane helix</keyword>
<dbReference type="NCBIfam" id="TIGR01933">
    <property type="entry name" value="hflK"/>
    <property type="match status" value="1"/>
</dbReference>
<feature type="compositionally biased region" description="Gly residues" evidence="6">
    <location>
        <begin position="1"/>
        <end position="10"/>
    </location>
</feature>
<evidence type="ECO:0000259" key="8">
    <source>
        <dbReference type="SMART" id="SM00244"/>
    </source>
</evidence>
<accession>A0A3B0XY92</accession>
<organism evidence="9">
    <name type="scientific">hydrothermal vent metagenome</name>
    <dbReference type="NCBI Taxonomy" id="652676"/>
    <lineage>
        <taxon>unclassified sequences</taxon>
        <taxon>metagenomes</taxon>
        <taxon>ecological metagenomes</taxon>
    </lineage>
</organism>
<dbReference type="InterPro" id="IPR010201">
    <property type="entry name" value="HflK"/>
</dbReference>
<dbReference type="InterPro" id="IPR036013">
    <property type="entry name" value="Band_7/SPFH_dom_sf"/>
</dbReference>
<evidence type="ECO:0000313" key="9">
    <source>
        <dbReference type="EMBL" id="VAW73345.1"/>
    </source>
</evidence>
<evidence type="ECO:0000256" key="6">
    <source>
        <dbReference type="SAM" id="MobiDB-lite"/>
    </source>
</evidence>
<dbReference type="CDD" id="cd03404">
    <property type="entry name" value="SPFH_HflK"/>
    <property type="match status" value="1"/>
</dbReference>
<dbReference type="Gene3D" id="3.30.479.30">
    <property type="entry name" value="Band 7 domain"/>
    <property type="match status" value="1"/>
</dbReference>
<protein>
    <submittedName>
        <fullName evidence="9">HflK protein</fullName>
    </submittedName>
</protein>
<keyword evidence="5 7" id="KW-0472">Membrane</keyword>
<feature type="transmembrane region" description="Helical" evidence="7">
    <location>
        <begin position="61"/>
        <end position="84"/>
    </location>
</feature>
<dbReference type="SUPFAM" id="SSF117892">
    <property type="entry name" value="Band 7/SPFH domain"/>
    <property type="match status" value="1"/>
</dbReference>
<evidence type="ECO:0000256" key="4">
    <source>
        <dbReference type="ARBA" id="ARBA00022989"/>
    </source>
</evidence>
<feature type="domain" description="Band 7" evidence="8">
    <location>
        <begin position="79"/>
        <end position="256"/>
    </location>
</feature>
<evidence type="ECO:0000256" key="2">
    <source>
        <dbReference type="ARBA" id="ARBA00006971"/>
    </source>
</evidence>
<dbReference type="Pfam" id="PF12221">
    <property type="entry name" value="HflK_N"/>
    <property type="match status" value="1"/>
</dbReference>
<reference evidence="9" key="1">
    <citation type="submission" date="2018-06" db="EMBL/GenBank/DDBJ databases">
        <authorList>
            <person name="Zhirakovskaya E."/>
        </authorList>
    </citation>
    <scope>NUCLEOTIDE SEQUENCE</scope>
</reference>
<gene>
    <name evidence="9" type="ORF">MNBD_GAMMA14-2252</name>
</gene>
<dbReference type="Pfam" id="PF01145">
    <property type="entry name" value="Band_7"/>
    <property type="match status" value="1"/>
</dbReference>
<evidence type="ECO:0000256" key="5">
    <source>
        <dbReference type="ARBA" id="ARBA00023136"/>
    </source>
</evidence>
<dbReference type="EMBL" id="UOFM01000058">
    <property type="protein sequence ID" value="VAW73345.1"/>
    <property type="molecule type" value="Genomic_DNA"/>
</dbReference>
<dbReference type="PANTHER" id="PTHR43327:SF2">
    <property type="entry name" value="MODULATOR OF FTSH PROTEASE HFLK"/>
    <property type="match status" value="1"/>
</dbReference>
<dbReference type="PANTHER" id="PTHR43327">
    <property type="entry name" value="STOMATIN-LIKE PROTEIN 2, MITOCHONDRIAL"/>
    <property type="match status" value="1"/>
</dbReference>
<dbReference type="InterPro" id="IPR050710">
    <property type="entry name" value="Band7/mec-2_domain"/>
</dbReference>
<comment type="subcellular location">
    <subcellularLocation>
        <location evidence="1">Membrane</location>
    </subcellularLocation>
</comment>
<comment type="similarity">
    <text evidence="2">Belongs to the band 7/mec-2 family. HflK subfamily.</text>
</comment>
<dbReference type="SMART" id="SM00244">
    <property type="entry name" value="PHB"/>
    <property type="match status" value="1"/>
</dbReference>
<proteinExistence type="inferred from homology"/>
<keyword evidence="3 7" id="KW-0812">Transmembrane</keyword>
<dbReference type="InterPro" id="IPR001107">
    <property type="entry name" value="Band_7"/>
</dbReference>
<evidence type="ECO:0000256" key="7">
    <source>
        <dbReference type="SAM" id="Phobius"/>
    </source>
</evidence>
<name>A0A3B0XY92_9ZZZZ</name>